<sequence length="881" mass="98197">MHVYFNSLSLEELQERVTKLQLIESLSLQPAAFSEHMGLRVYPELDGTDHARMLYYFSTLLKCEGPLQGGITADGHVKLLKKLKPVAAGLDYKLLLASADNVIDVLSPCITMSNVNTFAKLAKQIPDGRGGMLDASVVYCTWAVKFFWEGDGKRQPDTTTAWIHRYEACGEFLHKLQADHIPTFLQAILYSKKPTQLLEVDCRQEIGRRILKYCRQQTSKKKMPDNEKTSWESAVSVVNGYLEHLTTLSDPVIMAMRSSDNSRVQEYYNVYNLSMGNTDQVKQLLLRVILEGEMSLDQVHSLVSVGPGRHGNIRVLVQEAVEHVLLSLSKKDSSFKPLNIVDPLKSLENIVTNVEKHGEGLVTGEQLMSQLRPFCSDPTVNVQPRLDVLHILEKSFSLSEDDLVLLTLYRTQAVITEVWPDIQVAEAEISTPVSRGRLFSTLLEKSSHSELGKQEFLALAKLLKLWPTFGYKEVGTEQPWVSLLKAMVSHRSGEVHTLVLEVFKSSGMQLTAQETEALFKGLVRHASYLTAVKLGLLSGHDNLYTAAVQTLADTPTLHTDDELLEQLLKLQLVSKLISTPHYPAIVQYLLANQHPETKSHEESCDHLSIQRLAGQLKEAGFEAEAVWSADTLVLCHIQLGSLVSRYVGLVPYSTGQSGQQIRWSCAILNWAVWSADTLVLCHIQLGSLVSRYIGLVPYSTGQSGQQIRCLVPYSTGQSGQQIRWSCAIFNWAVWSADTLVLCHIELGSLVSRYVGLVPYSTGQSGQQIRWSCAIFNWAVWSADMLVLCHIQLGSLVSRYVGLVPYSTGQSGQQICWSCAIFNWAVWSADTLVLCYIQLGSLVSRYVGLVPYSTGQSGQQIRWSCAIFNWAVWSADTLSAVK</sequence>
<gene>
    <name evidence="2" type="ORF">DPMN_048318</name>
</gene>
<dbReference type="PANTHER" id="PTHR15922">
    <property type="entry name" value="NEUROBLASTOMA-AMPLIFIED SEQUENCE"/>
    <property type="match status" value="1"/>
</dbReference>
<dbReference type="GO" id="GO:0000149">
    <property type="term" value="F:SNARE binding"/>
    <property type="evidence" value="ECO:0007669"/>
    <property type="project" value="TreeGrafter"/>
</dbReference>
<evidence type="ECO:0000313" key="3">
    <source>
        <dbReference type="Proteomes" id="UP000828390"/>
    </source>
</evidence>
<accession>A0A9D4I2A6</accession>
<evidence type="ECO:0000313" key="2">
    <source>
        <dbReference type="EMBL" id="KAH3741593.1"/>
    </source>
</evidence>
<reference evidence="2" key="1">
    <citation type="journal article" date="2019" name="bioRxiv">
        <title>The Genome of the Zebra Mussel, Dreissena polymorpha: A Resource for Invasive Species Research.</title>
        <authorList>
            <person name="McCartney M.A."/>
            <person name="Auch B."/>
            <person name="Kono T."/>
            <person name="Mallez S."/>
            <person name="Zhang Y."/>
            <person name="Obille A."/>
            <person name="Becker A."/>
            <person name="Abrahante J.E."/>
            <person name="Garbe J."/>
            <person name="Badalamenti J.P."/>
            <person name="Herman A."/>
            <person name="Mangelson H."/>
            <person name="Liachko I."/>
            <person name="Sullivan S."/>
            <person name="Sone E.D."/>
            <person name="Koren S."/>
            <person name="Silverstein K.A.T."/>
            <person name="Beckman K.B."/>
            <person name="Gohl D.M."/>
        </authorList>
    </citation>
    <scope>NUCLEOTIDE SEQUENCE</scope>
    <source>
        <strain evidence="2">Duluth1</strain>
        <tissue evidence="2">Whole animal</tissue>
    </source>
</reference>
<protein>
    <recommendedName>
        <fullName evidence="1">NBAS subunit of NRZ tethering complex C-terminal domain-containing protein</fullName>
    </recommendedName>
</protein>
<dbReference type="GO" id="GO:0006890">
    <property type="term" value="P:retrograde vesicle-mediated transport, Golgi to endoplasmic reticulum"/>
    <property type="evidence" value="ECO:0007669"/>
    <property type="project" value="TreeGrafter"/>
</dbReference>
<dbReference type="Proteomes" id="UP000828390">
    <property type="component" value="Unassembled WGS sequence"/>
</dbReference>
<name>A0A9D4I2A6_DREPO</name>
<dbReference type="EMBL" id="JAIWYP010000011">
    <property type="protein sequence ID" value="KAH3741593.1"/>
    <property type="molecule type" value="Genomic_DNA"/>
</dbReference>
<feature type="domain" description="NBAS subunit of NRZ tethering complex C-terminal" evidence="1">
    <location>
        <begin position="277"/>
        <end position="399"/>
    </location>
</feature>
<proteinExistence type="predicted"/>
<dbReference type="PANTHER" id="PTHR15922:SF2">
    <property type="entry name" value="NBAS SUBUNIT OF NRZ TETHERING COMPLEX"/>
    <property type="match status" value="1"/>
</dbReference>
<dbReference type="AlphaFoldDB" id="A0A9D4I2A6"/>
<dbReference type="InterPro" id="IPR054751">
    <property type="entry name" value="NBAS_C"/>
</dbReference>
<keyword evidence="3" id="KW-1185">Reference proteome</keyword>
<reference evidence="2" key="2">
    <citation type="submission" date="2020-11" db="EMBL/GenBank/DDBJ databases">
        <authorList>
            <person name="McCartney M.A."/>
            <person name="Auch B."/>
            <person name="Kono T."/>
            <person name="Mallez S."/>
            <person name="Becker A."/>
            <person name="Gohl D.M."/>
            <person name="Silverstein K.A.T."/>
            <person name="Koren S."/>
            <person name="Bechman K.B."/>
            <person name="Herman A."/>
            <person name="Abrahante J.E."/>
            <person name="Garbe J."/>
        </authorList>
    </citation>
    <scope>NUCLEOTIDE SEQUENCE</scope>
    <source>
        <strain evidence="2">Duluth1</strain>
        <tissue evidence="2">Whole animal</tissue>
    </source>
</reference>
<organism evidence="2 3">
    <name type="scientific">Dreissena polymorpha</name>
    <name type="common">Zebra mussel</name>
    <name type="synonym">Mytilus polymorpha</name>
    <dbReference type="NCBI Taxonomy" id="45954"/>
    <lineage>
        <taxon>Eukaryota</taxon>
        <taxon>Metazoa</taxon>
        <taxon>Spiralia</taxon>
        <taxon>Lophotrochozoa</taxon>
        <taxon>Mollusca</taxon>
        <taxon>Bivalvia</taxon>
        <taxon>Autobranchia</taxon>
        <taxon>Heteroconchia</taxon>
        <taxon>Euheterodonta</taxon>
        <taxon>Imparidentia</taxon>
        <taxon>Neoheterodontei</taxon>
        <taxon>Myida</taxon>
        <taxon>Dreissenoidea</taxon>
        <taxon>Dreissenidae</taxon>
        <taxon>Dreissena</taxon>
    </lineage>
</organism>
<evidence type="ECO:0000259" key="1">
    <source>
        <dbReference type="Pfam" id="PF22913"/>
    </source>
</evidence>
<dbReference type="Pfam" id="PF22913">
    <property type="entry name" value="NBAS_11th"/>
    <property type="match status" value="1"/>
</dbReference>
<comment type="caution">
    <text evidence="2">The sequence shown here is derived from an EMBL/GenBank/DDBJ whole genome shotgun (WGS) entry which is preliminary data.</text>
</comment>
<dbReference type="GO" id="GO:0070939">
    <property type="term" value="C:Dsl1/NZR complex"/>
    <property type="evidence" value="ECO:0007669"/>
    <property type="project" value="TreeGrafter"/>
</dbReference>